<dbReference type="Proteomes" id="UP000010847">
    <property type="component" value="Chromosome"/>
</dbReference>
<dbReference type="KEGG" id="dmt:DESME_08820"/>
<evidence type="ECO:0000256" key="1">
    <source>
        <dbReference type="SAM" id="Phobius"/>
    </source>
</evidence>
<dbReference type="EMBL" id="CP007032">
    <property type="protein sequence ID" value="AHF08552.1"/>
    <property type="molecule type" value="Genomic_DNA"/>
</dbReference>
<evidence type="ECO:0000313" key="3">
    <source>
        <dbReference type="Proteomes" id="UP000010847"/>
    </source>
</evidence>
<name>W0ECR0_9FIRM</name>
<evidence type="ECO:0000313" key="2">
    <source>
        <dbReference type="EMBL" id="AHF08552.1"/>
    </source>
</evidence>
<protein>
    <submittedName>
        <fullName evidence="2">Uncharacterized protein</fullName>
    </submittedName>
</protein>
<dbReference type="STRING" id="871968.DESME_08820"/>
<keyword evidence="1" id="KW-0812">Transmembrane</keyword>
<dbReference type="AlphaFoldDB" id="W0ECR0"/>
<keyword evidence="1" id="KW-1133">Transmembrane helix</keyword>
<reference evidence="2 3" key="1">
    <citation type="submission" date="2013-12" db="EMBL/GenBank/DDBJ databases">
        <authorList>
            <consortium name="DOE Joint Genome Institute"/>
            <person name="Smidt H."/>
            <person name="Huntemann M."/>
            <person name="Han J."/>
            <person name="Chen A."/>
            <person name="Kyrpides N."/>
            <person name="Mavromatis K."/>
            <person name="Markowitz V."/>
            <person name="Palaniappan K."/>
            <person name="Ivanova N."/>
            <person name="Schaumberg A."/>
            <person name="Pati A."/>
            <person name="Liolios K."/>
            <person name="Nordberg H.P."/>
            <person name="Cantor M.N."/>
            <person name="Hua S.X."/>
            <person name="Woyke T."/>
        </authorList>
    </citation>
    <scope>NUCLEOTIDE SEQUENCE [LARGE SCALE GENOMIC DNA]</scope>
    <source>
        <strain evidence="3">DSM 15288</strain>
    </source>
</reference>
<organism evidence="2 3">
    <name type="scientific">Desulfitobacterium metallireducens DSM 15288</name>
    <dbReference type="NCBI Taxonomy" id="871968"/>
    <lineage>
        <taxon>Bacteria</taxon>
        <taxon>Bacillati</taxon>
        <taxon>Bacillota</taxon>
        <taxon>Clostridia</taxon>
        <taxon>Eubacteriales</taxon>
        <taxon>Desulfitobacteriaceae</taxon>
        <taxon>Desulfitobacterium</taxon>
    </lineage>
</organism>
<keyword evidence="3" id="KW-1185">Reference proteome</keyword>
<dbReference type="HOGENOM" id="CLU_1812674_0_0_9"/>
<sequence length="142" mass="15707">MEVVELAIEPEIKEVLDDHKKILNRHDGDINDLKIFKSVTEEKLSNIDGQLNDVKGMLTRIESNSLASNATNNALLATQTSMTEVVKKLADSNTIKDTNNAEVVKTKNNNTKDITLKILGIVLFIVLGWFAMKGVTINIPAF</sequence>
<feature type="transmembrane region" description="Helical" evidence="1">
    <location>
        <begin position="114"/>
        <end position="132"/>
    </location>
</feature>
<keyword evidence="1" id="KW-0472">Membrane</keyword>
<dbReference type="RefSeq" id="WP_006718573.1">
    <property type="nucleotide sequence ID" value="NZ_CP007032.1"/>
</dbReference>
<accession>W0ECR0</accession>
<gene>
    <name evidence="2" type="ORF">DESME_08820</name>
</gene>
<proteinExistence type="predicted"/>